<evidence type="ECO:0000313" key="2">
    <source>
        <dbReference type="EMBL" id="MEB8336960.1"/>
    </source>
</evidence>
<protein>
    <submittedName>
        <fullName evidence="2">Uncharacterized protein</fullName>
    </submittedName>
</protein>
<dbReference type="Proteomes" id="UP001354931">
    <property type="component" value="Unassembled WGS sequence"/>
</dbReference>
<feature type="region of interest" description="Disordered" evidence="1">
    <location>
        <begin position="55"/>
        <end position="96"/>
    </location>
</feature>
<comment type="caution">
    <text evidence="2">The sequence shown here is derived from an EMBL/GenBank/DDBJ whole genome shotgun (WGS) entry which is preliminary data.</text>
</comment>
<evidence type="ECO:0000256" key="1">
    <source>
        <dbReference type="SAM" id="MobiDB-lite"/>
    </source>
</evidence>
<organism evidence="2 3">
    <name type="scientific">Streptomyces endophyticus</name>
    <dbReference type="NCBI Taxonomy" id="714166"/>
    <lineage>
        <taxon>Bacteria</taxon>
        <taxon>Bacillati</taxon>
        <taxon>Actinomycetota</taxon>
        <taxon>Actinomycetes</taxon>
        <taxon>Kitasatosporales</taxon>
        <taxon>Streptomycetaceae</taxon>
        <taxon>Streptomyces</taxon>
    </lineage>
</organism>
<accession>A0ABU6F0I9</accession>
<reference evidence="2 3" key="1">
    <citation type="submission" date="2022-10" db="EMBL/GenBank/DDBJ databases">
        <authorList>
            <person name="Xie J."/>
            <person name="Shen N."/>
        </authorList>
    </citation>
    <scope>NUCLEOTIDE SEQUENCE [LARGE SCALE GENOMIC DNA]</scope>
    <source>
        <strain evidence="2 3">YIM65594</strain>
    </source>
</reference>
<proteinExistence type="predicted"/>
<keyword evidence="3" id="KW-1185">Reference proteome</keyword>
<dbReference type="EMBL" id="JAOZYC010000024">
    <property type="protein sequence ID" value="MEB8336960.1"/>
    <property type="molecule type" value="Genomic_DNA"/>
</dbReference>
<dbReference type="RefSeq" id="WP_326014592.1">
    <property type="nucleotide sequence ID" value="NZ_JAOZYC010000024.1"/>
</dbReference>
<evidence type="ECO:0000313" key="3">
    <source>
        <dbReference type="Proteomes" id="UP001354931"/>
    </source>
</evidence>
<name>A0ABU6F0I9_9ACTN</name>
<gene>
    <name evidence="2" type="ORF">OKJ99_05445</name>
</gene>
<sequence>MQALIAVMTSLGMRPLATSAHIPSVRTAVTEPGDTCTPDAGRVNALGLYAATRAGDTAAAPTIPPPTHPHPDETSPSGRNASSHTNTSSHTKEQNP</sequence>